<name>A0A0C3BEX5_PILCF</name>
<evidence type="ECO:0000256" key="1">
    <source>
        <dbReference type="SAM" id="MobiDB-lite"/>
    </source>
</evidence>
<reference evidence="3" key="2">
    <citation type="submission" date="2015-01" db="EMBL/GenBank/DDBJ databases">
        <title>Evolutionary Origins and Diversification of the Mycorrhizal Mutualists.</title>
        <authorList>
            <consortium name="DOE Joint Genome Institute"/>
            <consortium name="Mycorrhizal Genomics Consortium"/>
            <person name="Kohler A."/>
            <person name="Kuo A."/>
            <person name="Nagy L.G."/>
            <person name="Floudas D."/>
            <person name="Copeland A."/>
            <person name="Barry K.W."/>
            <person name="Cichocki N."/>
            <person name="Veneault-Fourrey C."/>
            <person name="LaButti K."/>
            <person name="Lindquist E.A."/>
            <person name="Lipzen A."/>
            <person name="Lundell T."/>
            <person name="Morin E."/>
            <person name="Murat C."/>
            <person name="Riley R."/>
            <person name="Ohm R."/>
            <person name="Sun H."/>
            <person name="Tunlid A."/>
            <person name="Henrissat B."/>
            <person name="Grigoriev I.V."/>
            <person name="Hibbett D.S."/>
            <person name="Martin F."/>
        </authorList>
    </citation>
    <scope>NUCLEOTIDE SEQUENCE [LARGE SCALE GENOMIC DNA]</scope>
    <source>
        <strain evidence="3">F 1598</strain>
    </source>
</reference>
<gene>
    <name evidence="2" type="ORF">PILCRDRAFT_5898</name>
</gene>
<sequence length="91" mass="10032">MSHPVNPQYPTKQVKIAHPKLALQQRVEVRICASGGASIWVVGLIIALEYISNLAGFSYTVEYRTSSDYRSGTFDEGDIRPHPTGNVNGRT</sequence>
<dbReference type="Proteomes" id="UP000054166">
    <property type="component" value="Unassembled WGS sequence"/>
</dbReference>
<dbReference type="HOGENOM" id="CLU_2427820_0_0_1"/>
<organism evidence="2 3">
    <name type="scientific">Piloderma croceum (strain F 1598)</name>
    <dbReference type="NCBI Taxonomy" id="765440"/>
    <lineage>
        <taxon>Eukaryota</taxon>
        <taxon>Fungi</taxon>
        <taxon>Dikarya</taxon>
        <taxon>Basidiomycota</taxon>
        <taxon>Agaricomycotina</taxon>
        <taxon>Agaricomycetes</taxon>
        <taxon>Agaricomycetidae</taxon>
        <taxon>Atheliales</taxon>
        <taxon>Atheliaceae</taxon>
        <taxon>Piloderma</taxon>
    </lineage>
</organism>
<proteinExistence type="predicted"/>
<dbReference type="EMBL" id="KN832986">
    <property type="protein sequence ID" value="KIM84863.1"/>
    <property type="molecule type" value="Genomic_DNA"/>
</dbReference>
<evidence type="ECO:0000313" key="2">
    <source>
        <dbReference type="EMBL" id="KIM84863.1"/>
    </source>
</evidence>
<evidence type="ECO:0000313" key="3">
    <source>
        <dbReference type="Proteomes" id="UP000054166"/>
    </source>
</evidence>
<dbReference type="InParanoid" id="A0A0C3BEX5"/>
<dbReference type="AlphaFoldDB" id="A0A0C3BEX5"/>
<protein>
    <submittedName>
        <fullName evidence="2">Uncharacterized protein</fullName>
    </submittedName>
</protein>
<feature type="region of interest" description="Disordered" evidence="1">
    <location>
        <begin position="72"/>
        <end position="91"/>
    </location>
</feature>
<accession>A0A0C3BEX5</accession>
<reference evidence="2 3" key="1">
    <citation type="submission" date="2014-04" db="EMBL/GenBank/DDBJ databases">
        <authorList>
            <consortium name="DOE Joint Genome Institute"/>
            <person name="Kuo A."/>
            <person name="Tarkka M."/>
            <person name="Buscot F."/>
            <person name="Kohler A."/>
            <person name="Nagy L.G."/>
            <person name="Floudas D."/>
            <person name="Copeland A."/>
            <person name="Barry K.W."/>
            <person name="Cichocki N."/>
            <person name="Veneault-Fourrey C."/>
            <person name="LaButti K."/>
            <person name="Lindquist E.A."/>
            <person name="Lipzen A."/>
            <person name="Lundell T."/>
            <person name="Morin E."/>
            <person name="Murat C."/>
            <person name="Sun H."/>
            <person name="Tunlid A."/>
            <person name="Henrissat B."/>
            <person name="Grigoriev I.V."/>
            <person name="Hibbett D.S."/>
            <person name="Martin F."/>
            <person name="Nordberg H.P."/>
            <person name="Cantor M.N."/>
            <person name="Hua S.X."/>
        </authorList>
    </citation>
    <scope>NUCLEOTIDE SEQUENCE [LARGE SCALE GENOMIC DNA]</scope>
    <source>
        <strain evidence="2 3">F 1598</strain>
    </source>
</reference>
<keyword evidence="3" id="KW-1185">Reference proteome</keyword>